<dbReference type="PANTHER" id="PTHR30296">
    <property type="entry name" value="UNCHARACTERIZED PROTEIN YKGE"/>
    <property type="match status" value="1"/>
</dbReference>
<evidence type="ECO:0000259" key="1">
    <source>
        <dbReference type="Pfam" id="PF02754"/>
    </source>
</evidence>
<dbReference type="InterPro" id="IPR004017">
    <property type="entry name" value="Cys_rich_dom"/>
</dbReference>
<dbReference type="EMBL" id="QZKU01000039">
    <property type="protein sequence ID" value="RJP24166.1"/>
    <property type="molecule type" value="Genomic_DNA"/>
</dbReference>
<evidence type="ECO:0000313" key="2">
    <source>
        <dbReference type="EMBL" id="RJP24166.1"/>
    </source>
</evidence>
<accession>A0A3A4P171</accession>
<evidence type="ECO:0000313" key="3">
    <source>
        <dbReference type="Proteomes" id="UP000265882"/>
    </source>
</evidence>
<dbReference type="PANTHER" id="PTHR30296:SF0">
    <property type="entry name" value="LACTATE UTILIZATION PROTEIN A"/>
    <property type="match status" value="1"/>
</dbReference>
<gene>
    <name evidence="2" type="ORF">C4520_04560</name>
</gene>
<proteinExistence type="predicted"/>
<reference evidence="2 3" key="1">
    <citation type="journal article" date="2017" name="ISME J.">
        <title>Energy and carbon metabolisms in a deep terrestrial subsurface fluid microbial community.</title>
        <authorList>
            <person name="Momper L."/>
            <person name="Jungbluth S.P."/>
            <person name="Lee M.D."/>
            <person name="Amend J.P."/>
        </authorList>
    </citation>
    <scope>NUCLEOTIDE SEQUENCE [LARGE SCALE GENOMIC DNA]</scope>
    <source>
        <strain evidence="2">SURF_5</strain>
    </source>
</reference>
<feature type="domain" description="Cysteine-rich" evidence="1">
    <location>
        <begin position="133"/>
        <end position="217"/>
    </location>
</feature>
<name>A0A3A4P171_ABYX5</name>
<dbReference type="Pfam" id="PF02754">
    <property type="entry name" value="CCG"/>
    <property type="match status" value="2"/>
</dbReference>
<dbReference type="AlphaFoldDB" id="A0A3A4P171"/>
<feature type="domain" description="Cysteine-rich" evidence="1">
    <location>
        <begin position="4"/>
        <end position="84"/>
    </location>
</feature>
<comment type="caution">
    <text evidence="2">The sequence shown here is derived from an EMBL/GenBank/DDBJ whole genome shotgun (WGS) entry which is preliminary data.</text>
</comment>
<organism evidence="2 3">
    <name type="scientific">Abyssobacteria bacterium (strain SURF_5)</name>
    <dbReference type="NCBI Taxonomy" id="2093360"/>
    <lineage>
        <taxon>Bacteria</taxon>
        <taxon>Pseudomonadati</taxon>
        <taxon>Candidatus Hydrogenedentota</taxon>
        <taxon>Candidatus Abyssobacteria</taxon>
    </lineage>
</organism>
<dbReference type="Proteomes" id="UP000265882">
    <property type="component" value="Unassembled WGS sequence"/>
</dbReference>
<sequence length="246" mass="27027">MRNVSLFVPCLVDLFMPEVGEDCITLLRHLDIHPIYHAEQTCCGQPAITAGYRKQAKEAARHFISVFEHDEAIVCPSGSCVHTVRRHYPDLFADEPRWRSRAEQLAPRVYELSQYLVDVLGVEDIGGVHAAKVAYHASCQLLHGLGVTEQPKKLIRSVDGAQLVEMRGSEKCCGFGGAFAVAYPDISEAMVSEKVAHYLESGADVLVACDPGCLLNIGGYLSRRHSDRKAIHLASFLANAVRNGKV</sequence>
<dbReference type="GO" id="GO:0005829">
    <property type="term" value="C:cytosol"/>
    <property type="evidence" value="ECO:0007669"/>
    <property type="project" value="TreeGrafter"/>
</dbReference>
<protein>
    <submittedName>
        <fullName evidence="2">(Fe-S)-binding protein</fullName>
    </submittedName>
</protein>
<dbReference type="GO" id="GO:0016491">
    <property type="term" value="F:oxidoreductase activity"/>
    <property type="evidence" value="ECO:0007669"/>
    <property type="project" value="UniProtKB-ARBA"/>
</dbReference>